<dbReference type="InterPro" id="IPR023296">
    <property type="entry name" value="Glyco_hydro_beta-prop_sf"/>
</dbReference>
<dbReference type="PANTHER" id="PTHR43772:SF2">
    <property type="entry name" value="PUTATIVE (AFU_ORTHOLOGUE AFUA_2G04480)-RELATED"/>
    <property type="match status" value="1"/>
</dbReference>
<dbReference type="RefSeq" id="WP_041895471.1">
    <property type="nucleotide sequence ID" value="NZ_CP010086.2"/>
</dbReference>
<evidence type="ECO:0000313" key="9">
    <source>
        <dbReference type="Proteomes" id="UP000031866"/>
    </source>
</evidence>
<proteinExistence type="inferred from homology"/>
<name>A0A0B5QJ59_CLOBE</name>
<dbReference type="Gene3D" id="2.115.10.20">
    <property type="entry name" value="Glycosyl hydrolase domain, family 43"/>
    <property type="match status" value="1"/>
</dbReference>
<dbReference type="KEGG" id="cbei:LF65_01621"/>
<protein>
    <submittedName>
        <fullName evidence="8">Xylosidase</fullName>
    </submittedName>
</protein>
<dbReference type="CDD" id="cd18620">
    <property type="entry name" value="GH43_XylA-like"/>
    <property type="match status" value="1"/>
</dbReference>
<evidence type="ECO:0000256" key="7">
    <source>
        <dbReference type="RuleBase" id="RU361187"/>
    </source>
</evidence>
<dbReference type="STRING" id="1520.LF65_01621"/>
<dbReference type="AlphaFoldDB" id="A0A0B5QJ59"/>
<dbReference type="GO" id="GO:0004553">
    <property type="term" value="F:hydrolase activity, hydrolyzing O-glycosyl compounds"/>
    <property type="evidence" value="ECO:0007669"/>
    <property type="project" value="InterPro"/>
</dbReference>
<dbReference type="GO" id="GO:0045493">
    <property type="term" value="P:xylan catabolic process"/>
    <property type="evidence" value="ECO:0007669"/>
    <property type="project" value="UniProtKB-KW"/>
</dbReference>
<evidence type="ECO:0000256" key="5">
    <source>
        <dbReference type="ARBA" id="ARBA00023295"/>
    </source>
</evidence>
<accession>A0A0B5QJ59</accession>
<dbReference type="InterPro" id="IPR052176">
    <property type="entry name" value="Glycosyl_Hydrlase_43_Enz"/>
</dbReference>
<gene>
    <name evidence="8" type="ORF">LF65_01621</name>
</gene>
<organism evidence="8 9">
    <name type="scientific">Clostridium beijerinckii</name>
    <name type="common">Clostridium MP</name>
    <dbReference type="NCBI Taxonomy" id="1520"/>
    <lineage>
        <taxon>Bacteria</taxon>
        <taxon>Bacillati</taxon>
        <taxon>Bacillota</taxon>
        <taxon>Clostridia</taxon>
        <taxon>Eubacteriales</taxon>
        <taxon>Clostridiaceae</taxon>
        <taxon>Clostridium</taxon>
    </lineage>
</organism>
<dbReference type="PANTHER" id="PTHR43772">
    <property type="entry name" value="ENDO-1,4-BETA-XYLANASE"/>
    <property type="match status" value="1"/>
</dbReference>
<dbReference type="InterPro" id="IPR006710">
    <property type="entry name" value="Glyco_hydro_43"/>
</dbReference>
<evidence type="ECO:0000256" key="4">
    <source>
        <dbReference type="ARBA" id="ARBA00023277"/>
    </source>
</evidence>
<evidence type="ECO:0000256" key="6">
    <source>
        <dbReference type="PIRSR" id="PIRSR606710-2"/>
    </source>
</evidence>
<comment type="similarity">
    <text evidence="1 7">Belongs to the glycosyl hydrolase 43 family.</text>
</comment>
<keyword evidence="3 7" id="KW-0378">Hydrolase</keyword>
<dbReference type="Proteomes" id="UP000031866">
    <property type="component" value="Chromosome"/>
</dbReference>
<keyword evidence="4" id="KW-0119">Carbohydrate metabolism</keyword>
<dbReference type="EMBL" id="CP010086">
    <property type="protein sequence ID" value="AJG98226.1"/>
    <property type="molecule type" value="Genomic_DNA"/>
</dbReference>
<dbReference type="SUPFAM" id="SSF75005">
    <property type="entry name" value="Arabinanase/levansucrase/invertase"/>
    <property type="match status" value="1"/>
</dbReference>
<evidence type="ECO:0000256" key="2">
    <source>
        <dbReference type="ARBA" id="ARBA00022651"/>
    </source>
</evidence>
<keyword evidence="2" id="KW-0858">Xylan degradation</keyword>
<dbReference type="OrthoDB" id="9801455at2"/>
<reference evidence="9" key="1">
    <citation type="submission" date="2014-12" db="EMBL/GenBank/DDBJ databases">
        <title>Genome sequence of Clostridium beijerinckii strain 59B.</title>
        <authorList>
            <person name="Little G.T."/>
            <person name="Minton N.P."/>
        </authorList>
    </citation>
    <scope>NUCLEOTIDE SEQUENCE [LARGE SCALE GENOMIC DNA]</scope>
    <source>
        <strain evidence="9">59B</strain>
    </source>
</reference>
<sequence length="446" mass="50879">MKEFKNCRNPVLPTYLHIPDSEAHIMPDGRVYVYGSWDQYDEDVYCSKEYRVFSSSNMIDWTDHGKSFDSSQVQWMYDENAHKYPVVDWDNTNPTPMLKKTFEDTMEAFTTKDLLYAPDAISKNGKYYLYFCLSDITEGVAVSDRPEGPFSNPVQLPCAGIDPAVFIDDDGQAYYFWGQFRSSGAKLKDNMIEFEENSITNKILTEEEHGFHEGSSVRKRNGIYYCVYASIIRGKATSLAYATSKSPLGPYEYKGIIIDNDGCDPQSWNNHGSIEEVNGQWYVFYHRSSQNKKIRRRLCIEPIFFNEDGTIQEVLMTSQGAGRPFSIDEQIEAYRACYLSGSVYIAPLKNDCEGLTGIRDGDTAIYRYVEWERPTNGVYINATGSGEIIIYLDEEEDPSGSVTVSEGCITSSVFKAYLGKHTIKLKFNKVNNLEVYSLKFDINEMI</sequence>
<evidence type="ECO:0000256" key="3">
    <source>
        <dbReference type="ARBA" id="ARBA00022801"/>
    </source>
</evidence>
<evidence type="ECO:0000313" key="8">
    <source>
        <dbReference type="EMBL" id="AJG98226.1"/>
    </source>
</evidence>
<keyword evidence="5 7" id="KW-0326">Glycosidase</keyword>
<keyword evidence="2" id="KW-0624">Polysaccharide degradation</keyword>
<evidence type="ECO:0000256" key="1">
    <source>
        <dbReference type="ARBA" id="ARBA00009865"/>
    </source>
</evidence>
<feature type="site" description="Important for catalytic activity, responsible for pKa modulation of the active site Glu and correct orientation of both the proton donor and substrate" evidence="6">
    <location>
        <position position="162"/>
    </location>
</feature>
<dbReference type="Pfam" id="PF04616">
    <property type="entry name" value="Glyco_hydro_43"/>
    <property type="match status" value="1"/>
</dbReference>